<feature type="region of interest" description="Disordered" evidence="1">
    <location>
        <begin position="1"/>
        <end position="39"/>
    </location>
</feature>
<feature type="compositionally biased region" description="Basic and acidic residues" evidence="1">
    <location>
        <begin position="30"/>
        <end position="39"/>
    </location>
</feature>
<organism evidence="2 3">
    <name type="scientific">Trifolium medium</name>
    <dbReference type="NCBI Taxonomy" id="97028"/>
    <lineage>
        <taxon>Eukaryota</taxon>
        <taxon>Viridiplantae</taxon>
        <taxon>Streptophyta</taxon>
        <taxon>Embryophyta</taxon>
        <taxon>Tracheophyta</taxon>
        <taxon>Spermatophyta</taxon>
        <taxon>Magnoliopsida</taxon>
        <taxon>eudicotyledons</taxon>
        <taxon>Gunneridae</taxon>
        <taxon>Pentapetalae</taxon>
        <taxon>rosids</taxon>
        <taxon>fabids</taxon>
        <taxon>Fabales</taxon>
        <taxon>Fabaceae</taxon>
        <taxon>Papilionoideae</taxon>
        <taxon>50 kb inversion clade</taxon>
        <taxon>NPAAA clade</taxon>
        <taxon>Hologalegina</taxon>
        <taxon>IRL clade</taxon>
        <taxon>Trifolieae</taxon>
        <taxon>Trifolium</taxon>
    </lineage>
</organism>
<evidence type="ECO:0000313" key="2">
    <source>
        <dbReference type="EMBL" id="MCI74144.1"/>
    </source>
</evidence>
<name>A0A392UNB6_9FABA</name>
<evidence type="ECO:0000313" key="3">
    <source>
        <dbReference type="Proteomes" id="UP000265520"/>
    </source>
</evidence>
<protein>
    <submittedName>
        <fullName evidence="2">Uncharacterized protein</fullName>
    </submittedName>
</protein>
<reference evidence="2 3" key="1">
    <citation type="journal article" date="2018" name="Front. Plant Sci.">
        <title>Red Clover (Trifolium pratense) and Zigzag Clover (T. medium) - A Picture of Genomic Similarities and Differences.</title>
        <authorList>
            <person name="Dluhosova J."/>
            <person name="Istvanek J."/>
            <person name="Nedelnik J."/>
            <person name="Repkova J."/>
        </authorList>
    </citation>
    <scope>NUCLEOTIDE SEQUENCE [LARGE SCALE GENOMIC DNA]</scope>
    <source>
        <strain evidence="3">cv. 10/8</strain>
        <tissue evidence="2">Leaf</tissue>
    </source>
</reference>
<sequence length="39" mass="4238">MSFCHSGDEDENEHENELLGSSLSPPIGDFVDKDMVANA</sequence>
<dbReference type="Proteomes" id="UP000265520">
    <property type="component" value="Unassembled WGS sequence"/>
</dbReference>
<keyword evidence="3" id="KW-1185">Reference proteome</keyword>
<accession>A0A392UNB6</accession>
<proteinExistence type="predicted"/>
<comment type="caution">
    <text evidence="2">The sequence shown here is derived from an EMBL/GenBank/DDBJ whole genome shotgun (WGS) entry which is preliminary data.</text>
</comment>
<feature type="non-terminal residue" evidence="2">
    <location>
        <position position="39"/>
    </location>
</feature>
<dbReference type="EMBL" id="LXQA010854167">
    <property type="protein sequence ID" value="MCI74144.1"/>
    <property type="molecule type" value="Genomic_DNA"/>
</dbReference>
<dbReference type="AlphaFoldDB" id="A0A392UNB6"/>
<evidence type="ECO:0000256" key="1">
    <source>
        <dbReference type="SAM" id="MobiDB-lite"/>
    </source>
</evidence>